<sequence>MKQGFTSLFGAGIYIDVLTGLVVDYCVMSKYCHVCKLKAAKNLPVAELASWKKQHAPDFSEP</sequence>
<accession>A0A0B7BRA1</accession>
<organism evidence="1">
    <name type="scientific">Arion vulgaris</name>
    <dbReference type="NCBI Taxonomy" id="1028688"/>
    <lineage>
        <taxon>Eukaryota</taxon>
        <taxon>Metazoa</taxon>
        <taxon>Spiralia</taxon>
        <taxon>Lophotrochozoa</taxon>
        <taxon>Mollusca</taxon>
        <taxon>Gastropoda</taxon>
        <taxon>Heterobranchia</taxon>
        <taxon>Euthyneura</taxon>
        <taxon>Panpulmonata</taxon>
        <taxon>Eupulmonata</taxon>
        <taxon>Stylommatophora</taxon>
        <taxon>Helicina</taxon>
        <taxon>Arionoidea</taxon>
        <taxon>Arionidae</taxon>
        <taxon>Arion</taxon>
    </lineage>
</organism>
<evidence type="ECO:0000313" key="1">
    <source>
        <dbReference type="EMBL" id="CEK95478.1"/>
    </source>
</evidence>
<dbReference type="AlphaFoldDB" id="A0A0B7BRA1"/>
<dbReference type="EMBL" id="HACG01048613">
    <property type="protein sequence ID" value="CEK95478.1"/>
    <property type="molecule type" value="Transcribed_RNA"/>
</dbReference>
<protein>
    <submittedName>
        <fullName evidence="1">Uncharacterized protein</fullName>
    </submittedName>
</protein>
<proteinExistence type="predicted"/>
<reference evidence="1" key="1">
    <citation type="submission" date="2014-12" db="EMBL/GenBank/DDBJ databases">
        <title>Insight into the proteome of Arion vulgaris.</title>
        <authorList>
            <person name="Aradska J."/>
            <person name="Bulat T."/>
            <person name="Smidak R."/>
            <person name="Sarate P."/>
            <person name="Gangsoo J."/>
            <person name="Sialana F."/>
            <person name="Bilban M."/>
            <person name="Lubec G."/>
        </authorList>
    </citation>
    <scope>NUCLEOTIDE SEQUENCE</scope>
    <source>
        <tissue evidence="1">Skin</tissue>
    </source>
</reference>
<name>A0A0B7BRA1_9EUPU</name>
<gene>
    <name evidence="1" type="primary">ORF207106</name>
</gene>